<dbReference type="InterPro" id="IPR016095">
    <property type="entry name" value="Ribosomal_uL1_3-a/b-sand"/>
</dbReference>
<protein>
    <recommendedName>
        <fullName evidence="2">Calcineurin-like phosphoesterase domain-containing protein</fullName>
    </recommendedName>
</protein>
<dbReference type="Proteomes" id="UP001150062">
    <property type="component" value="Unassembled WGS sequence"/>
</dbReference>
<dbReference type="CDD" id="cd00403">
    <property type="entry name" value="Ribosomal_L1"/>
    <property type="match status" value="1"/>
</dbReference>
<dbReference type="Pfam" id="PF00687">
    <property type="entry name" value="Ribosomal_L1"/>
    <property type="match status" value="1"/>
</dbReference>
<keyword evidence="1" id="KW-0732">Signal</keyword>
<name>A0ABQ8Y872_9EUKA</name>
<dbReference type="Pfam" id="PF00149">
    <property type="entry name" value="Metallophos"/>
    <property type="match status" value="1"/>
</dbReference>
<evidence type="ECO:0000256" key="1">
    <source>
        <dbReference type="SAM" id="SignalP"/>
    </source>
</evidence>
<dbReference type="Gene3D" id="3.40.50.790">
    <property type="match status" value="1"/>
</dbReference>
<dbReference type="SUPFAM" id="SSF56808">
    <property type="entry name" value="Ribosomal protein L1"/>
    <property type="match status" value="1"/>
</dbReference>
<feature type="domain" description="Calcineurin-like phosphoesterase" evidence="2">
    <location>
        <begin position="33"/>
        <end position="267"/>
    </location>
</feature>
<evidence type="ECO:0000313" key="4">
    <source>
        <dbReference type="Proteomes" id="UP001150062"/>
    </source>
</evidence>
<keyword evidence="4" id="KW-1185">Reference proteome</keyword>
<dbReference type="InterPro" id="IPR004843">
    <property type="entry name" value="Calcineurin-like_PHP"/>
</dbReference>
<sequence>MIFSNLKLLIIFLVLQATFCRDDFLKFNSDGSFKIVQFTDLHFSGKEHDLNSIQTQKIVLDNENPDFVVLTGDQISGYDVHTEELYKEVYQSTFSELIKRDLRWAMTFGNHDDQGIYTREQIYELDKTYDLSLTQRTPADIPGVTNYYIEIHTSDSTPSKKNVSTILYFLDSHDRYCEGKGGYGCITTEQILWFKNYVYLNQQKWPNHLGLVFFHIPVEEYISFWHNYTSVGWKFEHVCCPQINTGFYDVAKKMPNIKGFFVGHDHENDFCTRNPNEREDLWLCYGRKTGWGSYNPYPPQFHGARVIELHYDGLNTSWDSWIRDELANKLQEPQVKKAIKSLVDFIKTKNKKENLLFEDDRLFYLQLCLKKINKTKKGPFYLNIPNSIENYSGTSVCVIVGDKKELKTKVKEISGCRIEKVIPIQKLKINYKQYQDKRKLLGSYSLFLCDNKILKQVCTFLGKKFYEKKKVPIPLFVEKKSQKEIQKQIEKILNSLVLNIPAGPTLSVKIGRMNLAIEEILGNVMKGCEGIAQKIPGKWSNIKSINIKTFNSPSLPIYNSLEEFKELNEKGKKNQEEEQEEIPLGNLIDNLTKEFENESKKVLHQKKKN</sequence>
<evidence type="ECO:0000259" key="2">
    <source>
        <dbReference type="Pfam" id="PF00149"/>
    </source>
</evidence>
<feature type="chain" id="PRO_5045160733" description="Calcineurin-like phosphoesterase domain-containing protein" evidence="1">
    <location>
        <begin position="21"/>
        <end position="609"/>
    </location>
</feature>
<dbReference type="EMBL" id="JAOAOG010000197">
    <property type="protein sequence ID" value="KAJ6241012.1"/>
    <property type="molecule type" value="Genomic_DNA"/>
</dbReference>
<dbReference type="InterPro" id="IPR028364">
    <property type="entry name" value="Ribosomal_uL1/biogenesis"/>
</dbReference>
<dbReference type="InterPro" id="IPR023674">
    <property type="entry name" value="Ribosomal_uL1-like"/>
</dbReference>
<proteinExistence type="predicted"/>
<dbReference type="PANTHER" id="PTHR32440">
    <property type="entry name" value="PHOSPHATASE DCR2-RELATED-RELATED"/>
    <property type="match status" value="1"/>
</dbReference>
<dbReference type="CDD" id="cd07383">
    <property type="entry name" value="MPP_Dcr2"/>
    <property type="match status" value="1"/>
</dbReference>
<comment type="caution">
    <text evidence="3">The sequence shown here is derived from an EMBL/GenBank/DDBJ whole genome shotgun (WGS) entry which is preliminary data.</text>
</comment>
<reference evidence="3" key="1">
    <citation type="submission" date="2022-08" db="EMBL/GenBank/DDBJ databases">
        <title>Novel sulfate-reducing endosymbionts in the free-living metamonad Anaeramoeba.</title>
        <authorList>
            <person name="Jerlstrom-Hultqvist J."/>
            <person name="Cepicka I."/>
            <person name="Gallot-Lavallee L."/>
            <person name="Salas-Leiva D."/>
            <person name="Curtis B.A."/>
            <person name="Zahonova K."/>
            <person name="Pipaliya S."/>
            <person name="Dacks J."/>
            <person name="Roger A.J."/>
        </authorList>
    </citation>
    <scope>NUCLEOTIDE SEQUENCE</scope>
    <source>
        <strain evidence="3">Schooner1</strain>
    </source>
</reference>
<gene>
    <name evidence="3" type="ORF">M0813_23661</name>
</gene>
<evidence type="ECO:0000313" key="3">
    <source>
        <dbReference type="EMBL" id="KAJ6241012.1"/>
    </source>
</evidence>
<feature type="signal peptide" evidence="1">
    <location>
        <begin position="1"/>
        <end position="20"/>
    </location>
</feature>
<dbReference type="Gene3D" id="3.60.21.10">
    <property type="match status" value="1"/>
</dbReference>
<organism evidence="3 4">
    <name type="scientific">Anaeramoeba flamelloides</name>
    <dbReference type="NCBI Taxonomy" id="1746091"/>
    <lineage>
        <taxon>Eukaryota</taxon>
        <taxon>Metamonada</taxon>
        <taxon>Anaeramoebidae</taxon>
        <taxon>Anaeramoeba</taxon>
    </lineage>
</organism>
<dbReference type="PANTHER" id="PTHR32440:SF11">
    <property type="entry name" value="METALLOPHOSPHOESTERASE DOMAIN-CONTAINING PROTEIN"/>
    <property type="match status" value="1"/>
</dbReference>
<dbReference type="InterPro" id="IPR029052">
    <property type="entry name" value="Metallo-depent_PP-like"/>
</dbReference>
<dbReference type="SUPFAM" id="SSF56300">
    <property type="entry name" value="Metallo-dependent phosphatases"/>
    <property type="match status" value="1"/>
</dbReference>
<accession>A0ABQ8Y872</accession>